<evidence type="ECO:0000313" key="3">
    <source>
        <dbReference type="Proteomes" id="UP000481043"/>
    </source>
</evidence>
<accession>A0A6M0Q691</accession>
<feature type="transmembrane region" description="Helical" evidence="1">
    <location>
        <begin position="37"/>
        <end position="57"/>
    </location>
</feature>
<gene>
    <name evidence="2" type="ORF">G4D63_02685</name>
</gene>
<feature type="transmembrane region" description="Helical" evidence="1">
    <location>
        <begin position="7"/>
        <end position="25"/>
    </location>
</feature>
<keyword evidence="3" id="KW-1185">Reference proteome</keyword>
<keyword evidence="1" id="KW-0472">Membrane</keyword>
<feature type="transmembrane region" description="Helical" evidence="1">
    <location>
        <begin position="64"/>
        <end position="86"/>
    </location>
</feature>
<dbReference type="EMBL" id="JAAIWM010000001">
    <property type="protein sequence ID" value="NEY70638.1"/>
    <property type="molecule type" value="Genomic_DNA"/>
</dbReference>
<proteinExistence type="predicted"/>
<keyword evidence="1" id="KW-0812">Transmembrane</keyword>
<reference evidence="2 3" key="1">
    <citation type="submission" date="2020-02" db="EMBL/GenBank/DDBJ databases">
        <title>Bacillus aquiflavi sp. nov., isolated from yellow water of strong flavor Chinese baijiu in Yibin region of China.</title>
        <authorList>
            <person name="Xie J."/>
        </authorList>
    </citation>
    <scope>NUCLEOTIDE SEQUENCE [LARGE SCALE GENOMIC DNA]</scope>
    <source>
        <strain evidence="2 3">SA4</strain>
    </source>
</reference>
<comment type="caution">
    <text evidence="2">The sequence shown here is derived from an EMBL/GenBank/DDBJ whole genome shotgun (WGS) entry which is preliminary data.</text>
</comment>
<protein>
    <submittedName>
        <fullName evidence="2">Uncharacterized protein</fullName>
    </submittedName>
</protein>
<dbReference type="Proteomes" id="UP000481043">
    <property type="component" value="Unassembled WGS sequence"/>
</dbReference>
<organism evidence="2 3">
    <name type="scientific">Bacillus mesophilus</name>
    <dbReference type="NCBI Taxonomy" id="1808955"/>
    <lineage>
        <taxon>Bacteria</taxon>
        <taxon>Bacillati</taxon>
        <taxon>Bacillota</taxon>
        <taxon>Bacilli</taxon>
        <taxon>Bacillales</taxon>
        <taxon>Bacillaceae</taxon>
        <taxon>Bacillus</taxon>
    </lineage>
</organism>
<dbReference type="AlphaFoldDB" id="A0A6M0Q691"/>
<name>A0A6M0Q691_9BACI</name>
<evidence type="ECO:0000313" key="2">
    <source>
        <dbReference type="EMBL" id="NEY70638.1"/>
    </source>
</evidence>
<keyword evidence="1" id="KW-1133">Transmembrane helix</keyword>
<evidence type="ECO:0000256" key="1">
    <source>
        <dbReference type="SAM" id="Phobius"/>
    </source>
</evidence>
<dbReference type="RefSeq" id="WP_163177427.1">
    <property type="nucleotide sequence ID" value="NZ_JAAIWM010000001.1"/>
</dbReference>
<sequence length="90" mass="9899">MTLTKKVCSAIIIGSFLSWGIWIVIEIVNGKGFLYNSSGLIFGLTLTALALLLHFLYFKLNKQAVIYGILGIGCLFSISMYVLSYFTAGH</sequence>